<proteinExistence type="predicted"/>
<dbReference type="GO" id="GO:0031624">
    <property type="term" value="F:ubiquitin conjugating enzyme binding"/>
    <property type="evidence" value="ECO:0007669"/>
    <property type="project" value="TreeGrafter"/>
</dbReference>
<dbReference type="AlphaFoldDB" id="A0A226EHE8"/>
<dbReference type="GO" id="GO:0061630">
    <property type="term" value="F:ubiquitin protein ligase activity"/>
    <property type="evidence" value="ECO:0007669"/>
    <property type="project" value="TreeGrafter"/>
</dbReference>
<dbReference type="GO" id="GO:0008270">
    <property type="term" value="F:zinc ion binding"/>
    <property type="evidence" value="ECO:0007669"/>
    <property type="project" value="UniProtKB-KW"/>
</dbReference>
<gene>
    <name evidence="7" type="ORF">Fcan01_07687</name>
</gene>
<dbReference type="Gene3D" id="2.60.210.10">
    <property type="entry name" value="Apoptosis, Tumor Necrosis Factor Receptor Associated Protein 2, Chain A"/>
    <property type="match status" value="1"/>
</dbReference>
<dbReference type="PANTHER" id="PTHR45877:SF2">
    <property type="entry name" value="E3 UBIQUITIN-PROTEIN LIGASE SINA-RELATED"/>
    <property type="match status" value="1"/>
</dbReference>
<dbReference type="OrthoDB" id="6677380at2759"/>
<evidence type="ECO:0000259" key="6">
    <source>
        <dbReference type="PROSITE" id="PS51081"/>
    </source>
</evidence>
<dbReference type="InterPro" id="IPR004162">
    <property type="entry name" value="SINA-like_animal"/>
</dbReference>
<dbReference type="PROSITE" id="PS51081">
    <property type="entry name" value="ZF_SIAH"/>
    <property type="match status" value="1"/>
</dbReference>
<evidence type="ECO:0000256" key="3">
    <source>
        <dbReference type="ARBA" id="ARBA00022833"/>
    </source>
</evidence>
<dbReference type="GO" id="GO:0043161">
    <property type="term" value="P:proteasome-mediated ubiquitin-dependent protein catabolic process"/>
    <property type="evidence" value="ECO:0007669"/>
    <property type="project" value="TreeGrafter"/>
</dbReference>
<dbReference type="Proteomes" id="UP000198287">
    <property type="component" value="Unassembled WGS sequence"/>
</dbReference>
<evidence type="ECO:0000256" key="2">
    <source>
        <dbReference type="ARBA" id="ARBA00022771"/>
    </source>
</evidence>
<accession>A0A226EHE8</accession>
<evidence type="ECO:0000313" key="8">
    <source>
        <dbReference type="Proteomes" id="UP000198287"/>
    </source>
</evidence>
<dbReference type="EMBL" id="LNIX01000003">
    <property type="protein sequence ID" value="OXA57012.1"/>
    <property type="molecule type" value="Genomic_DNA"/>
</dbReference>
<dbReference type="Pfam" id="PF21361">
    <property type="entry name" value="Sina_ZnF"/>
    <property type="match status" value="1"/>
</dbReference>
<protein>
    <submittedName>
        <fullName evidence="7">E3 ubiquitin-protein ligase SINAT4</fullName>
    </submittedName>
</protein>
<dbReference type="Gene3D" id="3.30.40.10">
    <property type="entry name" value="Zinc/RING finger domain, C3HC4 (zinc finger)"/>
    <property type="match status" value="1"/>
</dbReference>
<keyword evidence="3" id="KW-0862">Zinc</keyword>
<dbReference type="SUPFAM" id="SSF49599">
    <property type="entry name" value="TRAF domain-like"/>
    <property type="match status" value="1"/>
</dbReference>
<name>A0A226EHE8_FOLCA</name>
<dbReference type="InterPro" id="IPR013083">
    <property type="entry name" value="Znf_RING/FYVE/PHD"/>
</dbReference>
<dbReference type="UniPathway" id="UPA00143"/>
<feature type="domain" description="SIAH-type" evidence="6">
    <location>
        <begin position="94"/>
        <end position="152"/>
    </location>
</feature>
<feature type="region of interest" description="Disordered" evidence="5">
    <location>
        <begin position="484"/>
        <end position="518"/>
    </location>
</feature>
<sequence>MQSEDIGYGPNCATWGFPIEAIKAESDADLQKIYTSLECPVCHQFPKTGQNIYSCKLNRHMICEACLPESRICPACQDTISSEKSFAVETCISNFIIPCKYKFEGCHEIIRAENVNEHLSNCTYRPIACVMAKCNEIVPFTQLFKHLLQAHAEKVNGIEDLNTAIVEFWIEGDVNATARYPPFFLTCYDCVFLHMCVSTIHGTWVWCQVCASDEEAKRFKVEMKMENIESGLSIQWIGPVHSVRKSVKEIIASGQVFVINSKEIRNPFLFKKTNDHKNFWKTEVFIHQLSHKLPTQVFKYLETHDLKKNSLSKPRDNSWMYQVEQNPQNAAILTTKPPEPVPISGPGQTTEDIQRISSTETLFKEMDAKHIAEIQGDTSQVETVAPPEILPVEEPPPPVNDIITEQVATLGSPEIPSSPQQISLNDETETINTAEKVDDMLPTDQVTSTQIQPQIDEAVDQIALESLPQMSSVEEIDISATLDTATPAAQITNDDSNLLPNSEAEKPSMDGQQQENDT</sequence>
<keyword evidence="2 4" id="KW-0863">Zinc-finger</keyword>
<feature type="compositionally biased region" description="Polar residues" evidence="5">
    <location>
        <begin position="484"/>
        <end position="500"/>
    </location>
</feature>
<keyword evidence="1" id="KW-0479">Metal-binding</keyword>
<dbReference type="InterPro" id="IPR008974">
    <property type="entry name" value="TRAF-like"/>
</dbReference>
<evidence type="ECO:0000256" key="1">
    <source>
        <dbReference type="ARBA" id="ARBA00022723"/>
    </source>
</evidence>
<evidence type="ECO:0000313" key="7">
    <source>
        <dbReference type="EMBL" id="OXA57012.1"/>
    </source>
</evidence>
<dbReference type="GO" id="GO:0005737">
    <property type="term" value="C:cytoplasm"/>
    <property type="evidence" value="ECO:0007669"/>
    <property type="project" value="TreeGrafter"/>
</dbReference>
<evidence type="ECO:0000256" key="4">
    <source>
        <dbReference type="PROSITE-ProRule" id="PRU00455"/>
    </source>
</evidence>
<organism evidence="7 8">
    <name type="scientific">Folsomia candida</name>
    <name type="common">Springtail</name>
    <dbReference type="NCBI Taxonomy" id="158441"/>
    <lineage>
        <taxon>Eukaryota</taxon>
        <taxon>Metazoa</taxon>
        <taxon>Ecdysozoa</taxon>
        <taxon>Arthropoda</taxon>
        <taxon>Hexapoda</taxon>
        <taxon>Collembola</taxon>
        <taxon>Entomobryomorpha</taxon>
        <taxon>Isotomoidea</taxon>
        <taxon>Isotomidae</taxon>
        <taxon>Proisotominae</taxon>
        <taxon>Folsomia</taxon>
    </lineage>
</organism>
<comment type="caution">
    <text evidence="7">The sequence shown here is derived from an EMBL/GenBank/DDBJ whole genome shotgun (WGS) entry which is preliminary data.</text>
</comment>
<dbReference type="InterPro" id="IPR013010">
    <property type="entry name" value="Znf_SIAH"/>
</dbReference>
<reference evidence="7 8" key="1">
    <citation type="submission" date="2015-12" db="EMBL/GenBank/DDBJ databases">
        <title>The genome of Folsomia candida.</title>
        <authorList>
            <person name="Faddeeva A."/>
            <person name="Derks M.F."/>
            <person name="Anvar Y."/>
            <person name="Smit S."/>
            <person name="Van Straalen N."/>
            <person name="Roelofs D."/>
        </authorList>
    </citation>
    <scope>NUCLEOTIDE SEQUENCE [LARGE SCALE GENOMIC DNA]</scope>
    <source>
        <strain evidence="7 8">VU population</strain>
        <tissue evidence="7">Whole body</tissue>
    </source>
</reference>
<dbReference type="GO" id="GO:0016567">
    <property type="term" value="P:protein ubiquitination"/>
    <property type="evidence" value="ECO:0007669"/>
    <property type="project" value="UniProtKB-UniPathway"/>
</dbReference>
<evidence type="ECO:0000256" key="5">
    <source>
        <dbReference type="SAM" id="MobiDB-lite"/>
    </source>
</evidence>
<dbReference type="PANTHER" id="PTHR45877">
    <property type="entry name" value="E3 UBIQUITIN-PROTEIN LIGASE SIAH2"/>
    <property type="match status" value="1"/>
</dbReference>
<keyword evidence="8" id="KW-1185">Reference proteome</keyword>